<dbReference type="Gene3D" id="2.180.10.10">
    <property type="entry name" value="RHS repeat-associated core"/>
    <property type="match status" value="1"/>
</dbReference>
<dbReference type="NCBIfam" id="TIGR01643">
    <property type="entry name" value="YD_repeat_2x"/>
    <property type="match status" value="4"/>
</dbReference>
<dbReference type="InterPro" id="IPR031325">
    <property type="entry name" value="RHS_repeat"/>
</dbReference>
<dbReference type="InterPro" id="IPR006530">
    <property type="entry name" value="YD"/>
</dbReference>
<protein>
    <submittedName>
        <fullName evidence="1">YD repeat-containing protein</fullName>
    </submittedName>
</protein>
<gene>
    <name evidence="1" type="ORF">BDI24065_06005</name>
</gene>
<proteinExistence type="predicted"/>
<name>A0A6P2QWQ5_9BURK</name>
<dbReference type="AlphaFoldDB" id="A0A6P2QWQ5"/>
<dbReference type="EMBL" id="CABVPN010000041">
    <property type="protein sequence ID" value="VWC23806.1"/>
    <property type="molecule type" value="Genomic_DNA"/>
</dbReference>
<organism evidence="1 2">
    <name type="scientific">Burkholderia diffusa</name>
    <dbReference type="NCBI Taxonomy" id="488732"/>
    <lineage>
        <taxon>Bacteria</taxon>
        <taxon>Pseudomonadati</taxon>
        <taxon>Pseudomonadota</taxon>
        <taxon>Betaproteobacteria</taxon>
        <taxon>Burkholderiales</taxon>
        <taxon>Burkholderiaceae</taxon>
        <taxon>Burkholderia</taxon>
        <taxon>Burkholderia cepacia complex</taxon>
    </lineage>
</organism>
<dbReference type="InterPro" id="IPR050708">
    <property type="entry name" value="T6SS_VgrG/RHS"/>
</dbReference>
<sequence length="406" mass="43590">MDSTNSNAAVPRAKQVAVVPVNLIQPADVGQSISAVDDWPIGITDASGKTKQLEYNSSGQLTRYVDCSAKASTWAYDARGQLVQFTDAAGQVTRYRHEAGQLAAIRYPDDTEEHFERDAEGRLLTHIDALGRRTEWDYTEAGLLAKRVDAAGQSLRYQWDKLCQLTALRNENGRDAEFHYDPVGRLLTETGFDGAITRYEYEEATGKLARAIDGQRITAYTFDDPIGLLGVYNLYAYVRNAPTMRSDPLGLQELGAFFNSPGIQERVSLGTWMHQQDKSLEEISMAMNPQPAPPIMTGECRVSGTLAMGTGVSIGAAANEVSGVSGTLTVPMMAVGARATATCGFKFGDPKAKTLPAAAGVGFGLGVVTIDITQTSTWPEVYIGVGPGIGPEAKMPATPGLVVPLF</sequence>
<dbReference type="PANTHER" id="PTHR32305">
    <property type="match status" value="1"/>
</dbReference>
<evidence type="ECO:0000313" key="2">
    <source>
        <dbReference type="Proteomes" id="UP000494125"/>
    </source>
</evidence>
<keyword evidence="2" id="KW-1185">Reference proteome</keyword>
<dbReference type="Proteomes" id="UP000494125">
    <property type="component" value="Unassembled WGS sequence"/>
</dbReference>
<evidence type="ECO:0000313" key="1">
    <source>
        <dbReference type="EMBL" id="VWC23806.1"/>
    </source>
</evidence>
<dbReference type="PANTHER" id="PTHR32305:SF15">
    <property type="entry name" value="PROTEIN RHSA-RELATED"/>
    <property type="match status" value="1"/>
</dbReference>
<reference evidence="1 2" key="1">
    <citation type="submission" date="2019-09" db="EMBL/GenBank/DDBJ databases">
        <authorList>
            <person name="Depoorter E."/>
        </authorList>
    </citation>
    <scope>NUCLEOTIDE SEQUENCE [LARGE SCALE GENOMIC DNA]</scope>
    <source>
        <strain evidence="1">LMG 24065</strain>
    </source>
</reference>
<accession>A0A6P2QWQ5</accession>
<dbReference type="RefSeq" id="WP_151048655.1">
    <property type="nucleotide sequence ID" value="NZ_CABVPN010000041.1"/>
</dbReference>
<dbReference type="Pfam" id="PF05593">
    <property type="entry name" value="RHS_repeat"/>
    <property type="match status" value="2"/>
</dbReference>
<dbReference type="GeneID" id="93031088"/>